<dbReference type="AlphaFoldDB" id="A0A225UPD0"/>
<accession>A0A225UPD0</accession>
<dbReference type="EMBL" id="NBNE01014463">
    <property type="protein sequence ID" value="OWY94396.1"/>
    <property type="molecule type" value="Genomic_DNA"/>
</dbReference>
<gene>
    <name evidence="1" type="ORF">PHMEG_00035895</name>
</gene>
<keyword evidence="2" id="KW-1185">Reference proteome</keyword>
<protein>
    <submittedName>
        <fullName evidence="1">Uncharacterized protein</fullName>
    </submittedName>
</protein>
<evidence type="ECO:0000313" key="1">
    <source>
        <dbReference type="EMBL" id="OWY94396.1"/>
    </source>
</evidence>
<dbReference type="Proteomes" id="UP000198211">
    <property type="component" value="Unassembled WGS sequence"/>
</dbReference>
<comment type="caution">
    <text evidence="1">The sequence shown here is derived from an EMBL/GenBank/DDBJ whole genome shotgun (WGS) entry which is preliminary data.</text>
</comment>
<evidence type="ECO:0000313" key="2">
    <source>
        <dbReference type="Proteomes" id="UP000198211"/>
    </source>
</evidence>
<name>A0A225UPD0_9STRA</name>
<feature type="non-terminal residue" evidence="1">
    <location>
        <position position="1"/>
    </location>
</feature>
<sequence length="49" mass="5775">PCSSDVFIRIKRRNSTPPPSSLTFCFCNMKRSEARPKRYQNRHSTTVSW</sequence>
<proteinExistence type="predicted"/>
<organism evidence="1 2">
    <name type="scientific">Phytophthora megakarya</name>
    <dbReference type="NCBI Taxonomy" id="4795"/>
    <lineage>
        <taxon>Eukaryota</taxon>
        <taxon>Sar</taxon>
        <taxon>Stramenopiles</taxon>
        <taxon>Oomycota</taxon>
        <taxon>Peronosporomycetes</taxon>
        <taxon>Peronosporales</taxon>
        <taxon>Peronosporaceae</taxon>
        <taxon>Phytophthora</taxon>
    </lineage>
</organism>
<reference evidence="2" key="1">
    <citation type="submission" date="2017-03" db="EMBL/GenBank/DDBJ databases">
        <title>Phytopthora megakarya and P. palmivora, two closely related causual agents of cacao black pod achieved similar genome size and gene model numbers by different mechanisms.</title>
        <authorList>
            <person name="Ali S."/>
            <person name="Shao J."/>
            <person name="Larry D.J."/>
            <person name="Kronmiller B."/>
            <person name="Shen D."/>
            <person name="Strem M.D."/>
            <person name="Melnick R.L."/>
            <person name="Guiltinan M.J."/>
            <person name="Tyler B.M."/>
            <person name="Meinhardt L.W."/>
            <person name="Bailey B.A."/>
        </authorList>
    </citation>
    <scope>NUCLEOTIDE SEQUENCE [LARGE SCALE GENOMIC DNA]</scope>
    <source>
        <strain evidence="2">zdho120</strain>
    </source>
</reference>